<dbReference type="Gene3D" id="3.40.50.12550">
    <property type="entry name" value="Ubiquitin-activating enzyme E1, inactive adenylation domain, subdomain 2"/>
    <property type="match status" value="1"/>
</dbReference>
<reference evidence="3" key="1">
    <citation type="submission" date="2023-05" db="EMBL/GenBank/DDBJ databases">
        <title>Nepenthes gracilis genome sequencing.</title>
        <authorList>
            <person name="Fukushima K."/>
        </authorList>
    </citation>
    <scope>NUCLEOTIDE SEQUENCE</scope>
    <source>
        <strain evidence="3">SING2019-196</strain>
    </source>
</reference>
<feature type="transmembrane region" description="Helical" evidence="1">
    <location>
        <begin position="12"/>
        <end position="32"/>
    </location>
</feature>
<keyword evidence="1" id="KW-1133">Transmembrane helix</keyword>
<evidence type="ECO:0000259" key="2">
    <source>
        <dbReference type="Pfam" id="PF16190"/>
    </source>
</evidence>
<evidence type="ECO:0000256" key="1">
    <source>
        <dbReference type="SAM" id="Phobius"/>
    </source>
</evidence>
<dbReference type="SUPFAM" id="SSF69572">
    <property type="entry name" value="Activating enzymes of the ubiquitin-like proteins"/>
    <property type="match status" value="2"/>
</dbReference>
<dbReference type="InterPro" id="IPR042302">
    <property type="entry name" value="E1_FCCH_sf"/>
</dbReference>
<accession>A0AAD3XES7</accession>
<keyword evidence="1" id="KW-0472">Membrane</keyword>
<gene>
    <name evidence="3" type="ORF">Nepgr_004146</name>
</gene>
<comment type="caution">
    <text evidence="3">The sequence shown here is derived from an EMBL/GenBank/DDBJ whole genome shotgun (WGS) entry which is preliminary data.</text>
</comment>
<feature type="domain" description="Ubiquitin-activating enzyme E1 FCCH" evidence="2">
    <location>
        <begin position="47"/>
        <end position="91"/>
    </location>
</feature>
<dbReference type="Proteomes" id="UP001279734">
    <property type="component" value="Unassembled WGS sequence"/>
</dbReference>
<sequence>MILLLTSKLRNRTWASLHLLAMTILLVFQSWVMRGLRFKMVIWLSFEVIGMTILHGGNPRKLKNASPYSYTLNEDTLEYGTIERGGIVTSVQQPKVLAFNPFPKALKDPGDGRFGVISYNVLQHFTFGTGIVLNSMTAMVGDIVGQDVNACIGKFHPIFQLSYFHSAESLSSQRLDPNDLWPFNKHYDAPTSIFGSKLQKTIANARVFVVGFGARGCDFLKYLALMGGVLW</sequence>
<dbReference type="InterPro" id="IPR032418">
    <property type="entry name" value="E1_FCCH"/>
</dbReference>
<dbReference type="EMBL" id="BSYO01000003">
    <property type="protein sequence ID" value="GMH02307.1"/>
    <property type="molecule type" value="Genomic_DNA"/>
</dbReference>
<proteinExistence type="predicted"/>
<evidence type="ECO:0000313" key="4">
    <source>
        <dbReference type="Proteomes" id="UP001279734"/>
    </source>
</evidence>
<dbReference type="InterPro" id="IPR035985">
    <property type="entry name" value="Ubiquitin-activating_enz"/>
</dbReference>
<keyword evidence="1" id="KW-0812">Transmembrane</keyword>
<keyword evidence="4" id="KW-1185">Reference proteome</keyword>
<dbReference type="Pfam" id="PF16190">
    <property type="entry name" value="E1_FCCH"/>
    <property type="match status" value="1"/>
</dbReference>
<organism evidence="3 4">
    <name type="scientific">Nepenthes gracilis</name>
    <name type="common">Slender pitcher plant</name>
    <dbReference type="NCBI Taxonomy" id="150966"/>
    <lineage>
        <taxon>Eukaryota</taxon>
        <taxon>Viridiplantae</taxon>
        <taxon>Streptophyta</taxon>
        <taxon>Embryophyta</taxon>
        <taxon>Tracheophyta</taxon>
        <taxon>Spermatophyta</taxon>
        <taxon>Magnoliopsida</taxon>
        <taxon>eudicotyledons</taxon>
        <taxon>Gunneridae</taxon>
        <taxon>Pentapetalae</taxon>
        <taxon>Caryophyllales</taxon>
        <taxon>Nepenthaceae</taxon>
        <taxon>Nepenthes</taxon>
    </lineage>
</organism>
<name>A0AAD3XES7_NEPGR</name>
<dbReference type="Gene3D" id="2.40.30.180">
    <property type="entry name" value="Ubiquitin-activating enzyme E1, FCCH domain"/>
    <property type="match status" value="1"/>
</dbReference>
<protein>
    <recommendedName>
        <fullName evidence="2">Ubiquitin-activating enzyme E1 FCCH domain-containing protein</fullName>
    </recommendedName>
</protein>
<dbReference type="GO" id="GO:0008641">
    <property type="term" value="F:ubiquitin-like modifier activating enzyme activity"/>
    <property type="evidence" value="ECO:0007669"/>
    <property type="project" value="InterPro"/>
</dbReference>
<dbReference type="AlphaFoldDB" id="A0AAD3XES7"/>
<evidence type="ECO:0000313" key="3">
    <source>
        <dbReference type="EMBL" id="GMH02307.1"/>
    </source>
</evidence>